<feature type="compositionally biased region" description="Basic and acidic residues" evidence="1">
    <location>
        <begin position="100"/>
        <end position="115"/>
    </location>
</feature>
<name>A0A165E4R3_9BASI</name>
<dbReference type="OrthoDB" id="10516112at2759"/>
<reference evidence="2 3" key="1">
    <citation type="journal article" date="2016" name="Mol. Biol. Evol.">
        <title>Comparative Genomics of Early-Diverging Mushroom-Forming Fungi Provides Insights into the Origins of Lignocellulose Decay Capabilities.</title>
        <authorList>
            <person name="Nagy L.G."/>
            <person name="Riley R."/>
            <person name="Tritt A."/>
            <person name="Adam C."/>
            <person name="Daum C."/>
            <person name="Floudas D."/>
            <person name="Sun H."/>
            <person name="Yadav J.S."/>
            <person name="Pangilinan J."/>
            <person name="Larsson K.H."/>
            <person name="Matsuura K."/>
            <person name="Barry K."/>
            <person name="Labutti K."/>
            <person name="Kuo R."/>
            <person name="Ohm R.A."/>
            <person name="Bhattacharya S.S."/>
            <person name="Shirouzu T."/>
            <person name="Yoshinaga Y."/>
            <person name="Martin F.M."/>
            <person name="Grigoriev I.V."/>
            <person name="Hibbett D.S."/>
        </authorList>
    </citation>
    <scope>NUCLEOTIDE SEQUENCE [LARGE SCALE GENOMIC DNA]</scope>
    <source>
        <strain evidence="2 3">HHB12733</strain>
    </source>
</reference>
<feature type="region of interest" description="Disordered" evidence="1">
    <location>
        <begin position="91"/>
        <end position="172"/>
    </location>
</feature>
<gene>
    <name evidence="2" type="ORF">CALCODRAFT_500322</name>
</gene>
<feature type="compositionally biased region" description="Acidic residues" evidence="1">
    <location>
        <begin position="116"/>
        <end position="126"/>
    </location>
</feature>
<sequence length="172" mass="18430">MPIPDSPAPSKNPSLAYATDGSRNTTPNRPPLVADITNENRVAFRTDLPTTFDHFPPSGYPLIDRENGKPYGWTAGPTSVVDSLASCIRRGDAAPTPTKGMEKHVTFEHRGSKDVESEESGNESDDESKHGSKNSTGKGKGKSKAKDSSKALLSPRRAMKAAKKAKVDHGDD</sequence>
<feature type="region of interest" description="Disordered" evidence="1">
    <location>
        <begin position="1"/>
        <end position="33"/>
    </location>
</feature>
<evidence type="ECO:0000313" key="2">
    <source>
        <dbReference type="EMBL" id="KZT54094.1"/>
    </source>
</evidence>
<proteinExistence type="predicted"/>
<accession>A0A165E4R3</accession>
<protein>
    <submittedName>
        <fullName evidence="2">Uncharacterized protein</fullName>
    </submittedName>
</protein>
<evidence type="ECO:0000313" key="3">
    <source>
        <dbReference type="Proteomes" id="UP000076842"/>
    </source>
</evidence>
<evidence type="ECO:0000256" key="1">
    <source>
        <dbReference type="SAM" id="MobiDB-lite"/>
    </source>
</evidence>
<dbReference type="EMBL" id="KV424022">
    <property type="protein sequence ID" value="KZT54094.1"/>
    <property type="molecule type" value="Genomic_DNA"/>
</dbReference>
<dbReference type="Proteomes" id="UP000076842">
    <property type="component" value="Unassembled WGS sequence"/>
</dbReference>
<organism evidence="2 3">
    <name type="scientific">Calocera cornea HHB12733</name>
    <dbReference type="NCBI Taxonomy" id="1353952"/>
    <lineage>
        <taxon>Eukaryota</taxon>
        <taxon>Fungi</taxon>
        <taxon>Dikarya</taxon>
        <taxon>Basidiomycota</taxon>
        <taxon>Agaricomycotina</taxon>
        <taxon>Dacrymycetes</taxon>
        <taxon>Dacrymycetales</taxon>
        <taxon>Dacrymycetaceae</taxon>
        <taxon>Calocera</taxon>
    </lineage>
</organism>
<dbReference type="InParanoid" id="A0A165E4R3"/>
<dbReference type="AlphaFoldDB" id="A0A165E4R3"/>
<keyword evidence="3" id="KW-1185">Reference proteome</keyword>